<dbReference type="AlphaFoldDB" id="A0A9W7BP26"/>
<protein>
    <submittedName>
        <fullName evidence="2">Uncharacterized protein</fullName>
    </submittedName>
</protein>
<dbReference type="Proteomes" id="UP001165085">
    <property type="component" value="Unassembled WGS sequence"/>
</dbReference>
<dbReference type="EMBL" id="BRXY01000362">
    <property type="protein sequence ID" value="GMH89740.1"/>
    <property type="molecule type" value="Genomic_DNA"/>
</dbReference>
<proteinExistence type="predicted"/>
<evidence type="ECO:0000313" key="2">
    <source>
        <dbReference type="EMBL" id="GMH89740.1"/>
    </source>
</evidence>
<keyword evidence="3" id="KW-1185">Reference proteome</keyword>
<accession>A0A9W7BP26</accession>
<feature type="non-terminal residue" evidence="2">
    <location>
        <position position="1"/>
    </location>
</feature>
<feature type="signal peptide" evidence="1">
    <location>
        <begin position="1"/>
        <end position="15"/>
    </location>
</feature>
<gene>
    <name evidence="2" type="ORF">TrST_g13744</name>
</gene>
<keyword evidence="1" id="KW-0732">Signal</keyword>
<name>A0A9W7BP26_9STRA</name>
<organism evidence="2 3">
    <name type="scientific">Triparma strigata</name>
    <dbReference type="NCBI Taxonomy" id="1606541"/>
    <lineage>
        <taxon>Eukaryota</taxon>
        <taxon>Sar</taxon>
        <taxon>Stramenopiles</taxon>
        <taxon>Ochrophyta</taxon>
        <taxon>Bolidophyceae</taxon>
        <taxon>Parmales</taxon>
        <taxon>Triparmaceae</taxon>
        <taxon>Triparma</taxon>
    </lineage>
</organism>
<comment type="caution">
    <text evidence="2">The sequence shown here is derived from an EMBL/GenBank/DDBJ whole genome shotgun (WGS) entry which is preliminary data.</text>
</comment>
<sequence length="472" mass="52279">MKFSSLIIAMSATSAAPTVDPNKLDCPIQSVITEVVFYSDNDVFSSDFVYTDWSMFTVFRTPEDQLQSCGNKPVCSEANFDNPLFDCCQPEWDSFPPVGWSDWRETNEDGLVLRNYGYGSDGSSDSKCSKYEYPSTFLPNVDTASQNDASVDVYLPARGSVNLNVFGYDFDYKINGFSDVDENIPTNLNEDYDSDRCGQEFDVTKVATPEAVAGTQCTPLGFQAALPEFREIRNSGPNNSFQPECQAFFGVASCSDFQLDLYFRQSEVTTYKIRGSFEGGSGRYSSLTFDLEDAIEAQLQANNVGYQANIFIGFFNMDWFDNNASPNNVEMDGECLQEFELGQNSYWTRNIDQVLEGSGVGRVEDVKNPYTRAYIGASGHLQQAKTFSDPCRGEASTNKEVRPRLGTSEESSLFCQCAAGRDCRGSDGLNGYSTLSIDSFIDSSFEYDTHTSSGCYEGENADKWVVSSEGVP</sequence>
<evidence type="ECO:0000313" key="3">
    <source>
        <dbReference type="Proteomes" id="UP001165085"/>
    </source>
</evidence>
<evidence type="ECO:0000256" key="1">
    <source>
        <dbReference type="SAM" id="SignalP"/>
    </source>
</evidence>
<reference evidence="3" key="1">
    <citation type="journal article" date="2023" name="Commun. Biol.">
        <title>Genome analysis of Parmales, the sister group of diatoms, reveals the evolutionary specialization of diatoms from phago-mixotrophs to photoautotrophs.</title>
        <authorList>
            <person name="Ban H."/>
            <person name="Sato S."/>
            <person name="Yoshikawa S."/>
            <person name="Yamada K."/>
            <person name="Nakamura Y."/>
            <person name="Ichinomiya M."/>
            <person name="Sato N."/>
            <person name="Blanc-Mathieu R."/>
            <person name="Endo H."/>
            <person name="Kuwata A."/>
            <person name="Ogata H."/>
        </authorList>
    </citation>
    <scope>NUCLEOTIDE SEQUENCE [LARGE SCALE GENOMIC DNA]</scope>
    <source>
        <strain evidence="3">NIES 3701</strain>
    </source>
</reference>
<feature type="chain" id="PRO_5040904763" evidence="1">
    <location>
        <begin position="16"/>
        <end position="472"/>
    </location>
</feature>